<feature type="non-terminal residue" evidence="1">
    <location>
        <position position="1"/>
    </location>
</feature>
<evidence type="ECO:0000313" key="1">
    <source>
        <dbReference type="EMBL" id="GFA78418.1"/>
    </source>
</evidence>
<dbReference type="AlphaFoldDB" id="A0A699K980"/>
<gene>
    <name evidence="1" type="ORF">Tci_650390</name>
</gene>
<dbReference type="PANTHER" id="PTHR33116:SF79">
    <property type="entry name" value="REVERSE TRANSCRIPTASE DOMAIN, ZINC FINGER, CCHC-TYPE-RELATED"/>
    <property type="match status" value="1"/>
</dbReference>
<keyword evidence="1" id="KW-0548">Nucleotidyltransferase</keyword>
<protein>
    <submittedName>
        <fullName evidence="1">RNA-directed DNA polymerase, eukaryota, reverse transcriptase zinc-binding domain protein</fullName>
    </submittedName>
</protein>
<name>A0A699K980_TANCI</name>
<proteinExistence type="predicted"/>
<keyword evidence="1" id="KW-0808">Transferase</keyword>
<dbReference type="GO" id="GO:0003964">
    <property type="term" value="F:RNA-directed DNA polymerase activity"/>
    <property type="evidence" value="ECO:0007669"/>
    <property type="project" value="UniProtKB-KW"/>
</dbReference>
<keyword evidence="1" id="KW-0695">RNA-directed DNA polymerase</keyword>
<dbReference type="EMBL" id="BKCJ010487254">
    <property type="protein sequence ID" value="GFA78418.1"/>
    <property type="molecule type" value="Genomic_DNA"/>
</dbReference>
<sequence>NNLVIRGILVDGAWNEDPKTVKNEFISHFEDRYWCDLEPDVVNDVNHFFKHGFCPRGGNSSFIALIPKTLDVKQILDGPFILNELIQWCKAKKKETMLFKVDFEKAFDFVHDVVFMGQWCDSNINTTNHVLECFFRASRLRINIQKSKLMGVVVEDSKVDLAAHNIGCTTLKLPFIYLGVKVGSRMSRINSWDEIINNLLHRLSKWKEKGGLGVSSFYALNRALIFKWDWRFRTQNFSLWSRVIKAIHGEDGKLCKSSLSGSSSNWIDIVRDISLLKNKGIDLFDSIKKKVGN</sequence>
<reference evidence="1" key="1">
    <citation type="journal article" date="2019" name="Sci. Rep.">
        <title>Draft genome of Tanacetum cinerariifolium, the natural source of mosquito coil.</title>
        <authorList>
            <person name="Yamashiro T."/>
            <person name="Shiraishi A."/>
            <person name="Satake H."/>
            <person name="Nakayama K."/>
        </authorList>
    </citation>
    <scope>NUCLEOTIDE SEQUENCE</scope>
</reference>
<organism evidence="1">
    <name type="scientific">Tanacetum cinerariifolium</name>
    <name type="common">Dalmatian daisy</name>
    <name type="synonym">Chrysanthemum cinerariifolium</name>
    <dbReference type="NCBI Taxonomy" id="118510"/>
    <lineage>
        <taxon>Eukaryota</taxon>
        <taxon>Viridiplantae</taxon>
        <taxon>Streptophyta</taxon>
        <taxon>Embryophyta</taxon>
        <taxon>Tracheophyta</taxon>
        <taxon>Spermatophyta</taxon>
        <taxon>Magnoliopsida</taxon>
        <taxon>eudicotyledons</taxon>
        <taxon>Gunneridae</taxon>
        <taxon>Pentapetalae</taxon>
        <taxon>asterids</taxon>
        <taxon>campanulids</taxon>
        <taxon>Asterales</taxon>
        <taxon>Asteraceae</taxon>
        <taxon>Asteroideae</taxon>
        <taxon>Anthemideae</taxon>
        <taxon>Anthemidinae</taxon>
        <taxon>Tanacetum</taxon>
    </lineage>
</organism>
<dbReference type="PANTHER" id="PTHR33116">
    <property type="entry name" value="REVERSE TRANSCRIPTASE ZINC-BINDING DOMAIN-CONTAINING PROTEIN-RELATED-RELATED"/>
    <property type="match status" value="1"/>
</dbReference>
<comment type="caution">
    <text evidence="1">The sequence shown here is derived from an EMBL/GenBank/DDBJ whole genome shotgun (WGS) entry which is preliminary data.</text>
</comment>
<accession>A0A699K980</accession>